<evidence type="ECO:0000256" key="4">
    <source>
        <dbReference type="ARBA" id="ARBA00016461"/>
    </source>
</evidence>
<evidence type="ECO:0000313" key="13">
    <source>
        <dbReference type="EMBL" id="BAR57205.1"/>
    </source>
</evidence>
<evidence type="ECO:0000256" key="7">
    <source>
        <dbReference type="ARBA" id="ARBA00022519"/>
    </source>
</evidence>
<accession>A0A0E3VUD2</accession>
<keyword evidence="5 12" id="KW-0813">Transport</keyword>
<keyword evidence="10 12" id="KW-1133">Transmembrane helix</keyword>
<gene>
    <name evidence="13" type="ORF">NK6_4035</name>
</gene>
<dbReference type="GO" id="GO:0005886">
    <property type="term" value="C:plasma membrane"/>
    <property type="evidence" value="ECO:0007669"/>
    <property type="project" value="UniProtKB-SubCell"/>
</dbReference>
<feature type="transmembrane region" description="Helical" evidence="12">
    <location>
        <begin position="12"/>
        <end position="32"/>
    </location>
</feature>
<name>A0A0E3VUD2_9BRAD</name>
<dbReference type="NCBIfam" id="TIGR03141">
    <property type="entry name" value="cytochro_ccmD"/>
    <property type="match status" value="1"/>
</dbReference>
<keyword evidence="7 12" id="KW-0997">Cell inner membrane</keyword>
<evidence type="ECO:0000256" key="5">
    <source>
        <dbReference type="ARBA" id="ARBA00022448"/>
    </source>
</evidence>
<comment type="function">
    <text evidence="1 12">Required for the export of heme to the periplasm for the biogenesis of c-type cytochromes.</text>
</comment>
<dbReference type="GO" id="GO:0017004">
    <property type="term" value="P:cytochrome complex assembly"/>
    <property type="evidence" value="ECO:0007669"/>
    <property type="project" value="UniProtKB-KW"/>
</dbReference>
<keyword evidence="9 12" id="KW-0201">Cytochrome c-type biogenesis</keyword>
<comment type="similarity">
    <text evidence="3 12">Belongs to the CcmD/CycX/HelD family.</text>
</comment>
<evidence type="ECO:0000256" key="1">
    <source>
        <dbReference type="ARBA" id="ARBA00002442"/>
    </source>
</evidence>
<evidence type="ECO:0000256" key="3">
    <source>
        <dbReference type="ARBA" id="ARBA00008741"/>
    </source>
</evidence>
<keyword evidence="6 12" id="KW-1003">Cell membrane</keyword>
<sequence>MIMSLGPYASFIVTSYAAAALVVAILIGWIVLDYRSQTRRLRDLDRSGITRRSGRSAMDRP</sequence>
<evidence type="ECO:0000256" key="6">
    <source>
        <dbReference type="ARBA" id="ARBA00022475"/>
    </source>
</evidence>
<evidence type="ECO:0000313" key="14">
    <source>
        <dbReference type="Proteomes" id="UP000063308"/>
    </source>
</evidence>
<dbReference type="GO" id="GO:0015886">
    <property type="term" value="P:heme transport"/>
    <property type="evidence" value="ECO:0007669"/>
    <property type="project" value="InterPro"/>
</dbReference>
<dbReference type="Pfam" id="PF04995">
    <property type="entry name" value="CcmD"/>
    <property type="match status" value="1"/>
</dbReference>
<protein>
    <recommendedName>
        <fullName evidence="4 12">Heme exporter protein D</fullName>
    </recommendedName>
</protein>
<dbReference type="InterPro" id="IPR007078">
    <property type="entry name" value="Haem_export_protD_CcmD"/>
</dbReference>
<evidence type="ECO:0000256" key="8">
    <source>
        <dbReference type="ARBA" id="ARBA00022692"/>
    </source>
</evidence>
<keyword evidence="11 12" id="KW-0472">Membrane</keyword>
<dbReference type="Proteomes" id="UP000063308">
    <property type="component" value="Chromosome"/>
</dbReference>
<dbReference type="RefSeq" id="WP_028174876.1">
    <property type="nucleotide sequence ID" value="NZ_AXAX01000017.1"/>
</dbReference>
<evidence type="ECO:0000256" key="11">
    <source>
        <dbReference type="ARBA" id="ARBA00023136"/>
    </source>
</evidence>
<evidence type="ECO:0000256" key="12">
    <source>
        <dbReference type="RuleBase" id="RU363101"/>
    </source>
</evidence>
<organism evidence="13 14">
    <name type="scientific">Bradyrhizobium diazoefficiens</name>
    <dbReference type="NCBI Taxonomy" id="1355477"/>
    <lineage>
        <taxon>Bacteria</taxon>
        <taxon>Pseudomonadati</taxon>
        <taxon>Pseudomonadota</taxon>
        <taxon>Alphaproteobacteria</taxon>
        <taxon>Hyphomicrobiales</taxon>
        <taxon>Nitrobacteraceae</taxon>
        <taxon>Bradyrhizobium</taxon>
    </lineage>
</organism>
<reference evidence="13 14" key="1">
    <citation type="submission" date="2014-11" db="EMBL/GenBank/DDBJ databases">
        <title>Symbiosis island explosion on the genome of extra-slow-growing strains of soybean bradyrhizobia with massive insertion sequences.</title>
        <authorList>
            <person name="Iida T."/>
            <person name="Minamisawa K."/>
        </authorList>
    </citation>
    <scope>NUCLEOTIDE SEQUENCE [LARGE SCALE GENOMIC DNA]</scope>
    <source>
        <strain evidence="13 14">NK6</strain>
    </source>
</reference>
<evidence type="ECO:0000256" key="2">
    <source>
        <dbReference type="ARBA" id="ARBA00004377"/>
    </source>
</evidence>
<dbReference type="EMBL" id="AP014685">
    <property type="protein sequence ID" value="BAR57205.1"/>
    <property type="molecule type" value="Genomic_DNA"/>
</dbReference>
<dbReference type="AlphaFoldDB" id="A0A0E3VUD2"/>
<evidence type="ECO:0000256" key="9">
    <source>
        <dbReference type="ARBA" id="ARBA00022748"/>
    </source>
</evidence>
<keyword evidence="8 12" id="KW-0812">Transmembrane</keyword>
<evidence type="ECO:0000256" key="10">
    <source>
        <dbReference type="ARBA" id="ARBA00022989"/>
    </source>
</evidence>
<proteinExistence type="inferred from homology"/>
<comment type="subcellular location">
    <subcellularLocation>
        <location evidence="2 12">Cell inner membrane</location>
        <topology evidence="2 12">Single-pass membrane protein</topology>
    </subcellularLocation>
</comment>